<dbReference type="Gene3D" id="3.40.50.150">
    <property type="entry name" value="Vaccinia Virus protein VP39"/>
    <property type="match status" value="1"/>
</dbReference>
<dbReference type="InterPro" id="IPR029063">
    <property type="entry name" value="SAM-dependent_MTases_sf"/>
</dbReference>
<dbReference type="Proteomes" id="UP001358417">
    <property type="component" value="Unassembled WGS sequence"/>
</dbReference>
<reference evidence="1 2" key="1">
    <citation type="submission" date="2023-08" db="EMBL/GenBank/DDBJ databases">
        <title>Black Yeasts Isolated from many extreme environments.</title>
        <authorList>
            <person name="Coleine C."/>
            <person name="Stajich J.E."/>
            <person name="Selbmann L."/>
        </authorList>
    </citation>
    <scope>NUCLEOTIDE SEQUENCE [LARGE SCALE GENOMIC DNA]</scope>
    <source>
        <strain evidence="1 2">CCFEE 5792</strain>
    </source>
</reference>
<accession>A0AAV9MQZ8</accession>
<proteinExistence type="predicted"/>
<evidence type="ECO:0000313" key="1">
    <source>
        <dbReference type="EMBL" id="KAK5041884.1"/>
    </source>
</evidence>
<dbReference type="GeneID" id="89970218"/>
<dbReference type="RefSeq" id="XP_064699715.1">
    <property type="nucleotide sequence ID" value="XM_064845620.1"/>
</dbReference>
<name>A0AAV9MQZ8_9EURO</name>
<dbReference type="EMBL" id="JAVRRD010000113">
    <property type="protein sequence ID" value="KAK5041884.1"/>
    <property type="molecule type" value="Genomic_DNA"/>
</dbReference>
<dbReference type="AlphaFoldDB" id="A0AAV9MQZ8"/>
<keyword evidence="2" id="KW-1185">Reference proteome</keyword>
<dbReference type="SUPFAM" id="SSF53335">
    <property type="entry name" value="S-adenosyl-L-methionine-dependent methyltransferases"/>
    <property type="match status" value="1"/>
</dbReference>
<sequence length="239" mass="26659">MSSHHQDTVMTFTQAKESYGPQAPVWYFNFAWAADDLNSVIKPKLHVQQGDTVLDLGFGNGDALKYAIEQGAGFVMGFEASLQPAKLYLLPWLSSKYGPVSYSVNPSLAYVHDTAYYMALSDMTDSQTVMAHIQEVVRLNNLANPSNPQVSLVVQHISHLDEPTVPGMKFNRVFILNAFQHVAHDQRAPWLDFLKRHVLQPGGTITITVPDPENGMQTLEILTGWFSDSQNKVLGVTRR</sequence>
<protein>
    <recommendedName>
        <fullName evidence="3">Methyltransferase type 11 domain-containing protein</fullName>
    </recommendedName>
</protein>
<organism evidence="1 2">
    <name type="scientific">Exophiala bonariae</name>
    <dbReference type="NCBI Taxonomy" id="1690606"/>
    <lineage>
        <taxon>Eukaryota</taxon>
        <taxon>Fungi</taxon>
        <taxon>Dikarya</taxon>
        <taxon>Ascomycota</taxon>
        <taxon>Pezizomycotina</taxon>
        <taxon>Eurotiomycetes</taxon>
        <taxon>Chaetothyriomycetidae</taxon>
        <taxon>Chaetothyriales</taxon>
        <taxon>Herpotrichiellaceae</taxon>
        <taxon>Exophiala</taxon>
    </lineage>
</organism>
<comment type="caution">
    <text evidence="1">The sequence shown here is derived from an EMBL/GenBank/DDBJ whole genome shotgun (WGS) entry which is preliminary data.</text>
</comment>
<evidence type="ECO:0008006" key="3">
    <source>
        <dbReference type="Google" id="ProtNLM"/>
    </source>
</evidence>
<evidence type="ECO:0000313" key="2">
    <source>
        <dbReference type="Proteomes" id="UP001358417"/>
    </source>
</evidence>
<gene>
    <name evidence="1" type="ORF">LTR84_002004</name>
</gene>